<reference evidence="4" key="1">
    <citation type="journal article" date="2020" name="Stud. Mycol.">
        <title>101 Dothideomycetes genomes: a test case for predicting lifestyles and emergence of pathogens.</title>
        <authorList>
            <person name="Haridas S."/>
            <person name="Albert R."/>
            <person name="Binder M."/>
            <person name="Bloem J."/>
            <person name="Labutti K."/>
            <person name="Salamov A."/>
            <person name="Andreopoulos B."/>
            <person name="Baker S."/>
            <person name="Barry K."/>
            <person name="Bills G."/>
            <person name="Bluhm B."/>
            <person name="Cannon C."/>
            <person name="Castanera R."/>
            <person name="Culley D."/>
            <person name="Daum C."/>
            <person name="Ezra D."/>
            <person name="Gonzalez J."/>
            <person name="Henrissat B."/>
            <person name="Kuo A."/>
            <person name="Liang C."/>
            <person name="Lipzen A."/>
            <person name="Lutzoni F."/>
            <person name="Magnuson J."/>
            <person name="Mondo S."/>
            <person name="Nolan M."/>
            <person name="Ohm R."/>
            <person name="Pangilinan J."/>
            <person name="Park H.-J."/>
            <person name="Ramirez L."/>
            <person name="Alfaro M."/>
            <person name="Sun H."/>
            <person name="Tritt A."/>
            <person name="Yoshinaga Y."/>
            <person name="Zwiers L.-H."/>
            <person name="Turgeon B."/>
            <person name="Goodwin S."/>
            <person name="Spatafora J."/>
            <person name="Crous P."/>
            <person name="Grigoriev I."/>
        </authorList>
    </citation>
    <scope>NUCLEOTIDE SEQUENCE</scope>
    <source>
        <strain evidence="4">CBS 116005</strain>
    </source>
</reference>
<keyword evidence="5" id="KW-1185">Reference proteome</keyword>
<dbReference type="PANTHER" id="PTHR43861">
    <property type="entry name" value="TRANS-ACONITATE 2-METHYLTRANSFERASE-RELATED"/>
    <property type="match status" value="1"/>
</dbReference>
<dbReference type="EMBL" id="ML995908">
    <property type="protein sequence ID" value="KAF2764846.1"/>
    <property type="molecule type" value="Genomic_DNA"/>
</dbReference>
<dbReference type="OrthoDB" id="2013972at2759"/>
<dbReference type="InterPro" id="IPR041698">
    <property type="entry name" value="Methyltransf_25"/>
</dbReference>
<dbReference type="GO" id="GO:0032259">
    <property type="term" value="P:methylation"/>
    <property type="evidence" value="ECO:0007669"/>
    <property type="project" value="UniProtKB-KW"/>
</dbReference>
<organism evidence="4 5">
    <name type="scientific">Teratosphaeria nubilosa</name>
    <dbReference type="NCBI Taxonomy" id="161662"/>
    <lineage>
        <taxon>Eukaryota</taxon>
        <taxon>Fungi</taxon>
        <taxon>Dikarya</taxon>
        <taxon>Ascomycota</taxon>
        <taxon>Pezizomycotina</taxon>
        <taxon>Dothideomycetes</taxon>
        <taxon>Dothideomycetidae</taxon>
        <taxon>Mycosphaerellales</taxon>
        <taxon>Teratosphaeriaceae</taxon>
        <taxon>Teratosphaeria</taxon>
    </lineage>
</organism>
<keyword evidence="2 4" id="KW-0808">Transferase</keyword>
<dbReference type="Gene3D" id="3.40.50.150">
    <property type="entry name" value="Vaccinia Virus protein VP39"/>
    <property type="match status" value="1"/>
</dbReference>
<dbReference type="Pfam" id="PF13649">
    <property type="entry name" value="Methyltransf_25"/>
    <property type="match status" value="1"/>
</dbReference>
<sequence length="282" mass="30430">MTAPKADDPVIDTNEWTLCAQRYKDVIAKTTLFATTTLVDKLHAITPFTPTSSTIDIGCGTGSLTVSIHKKCNATKILATDIAEGMLAEVDKLHLPNVSTKQVDGATLAGIESDTFTHGVASFTINFFPEPIHAVQSLHRVVKPNGLVGIAIWGERVEWTEAIGIAAKKLIPTYHFTTPESPAAWHSERDHRAALESVGLKEVQTELVRMPLAVENADQIVDYVFRGGNPVMLHALKDFAAAGGDVAELEPVYAGVVRDMYPEGAVYADAVLGWGRKPEGET</sequence>
<accession>A0A6G1KW37</accession>
<dbReference type="InterPro" id="IPR029063">
    <property type="entry name" value="SAM-dependent_MTases_sf"/>
</dbReference>
<feature type="domain" description="Methyltransferase" evidence="3">
    <location>
        <begin position="56"/>
        <end position="146"/>
    </location>
</feature>
<gene>
    <name evidence="4" type="ORF">EJ03DRAFT_13701</name>
</gene>
<dbReference type="SUPFAM" id="SSF53335">
    <property type="entry name" value="S-adenosyl-L-methionine-dependent methyltransferases"/>
    <property type="match status" value="1"/>
</dbReference>
<keyword evidence="1 4" id="KW-0489">Methyltransferase</keyword>
<dbReference type="CDD" id="cd02440">
    <property type="entry name" value="AdoMet_MTases"/>
    <property type="match status" value="1"/>
</dbReference>
<evidence type="ECO:0000256" key="1">
    <source>
        <dbReference type="ARBA" id="ARBA00022603"/>
    </source>
</evidence>
<evidence type="ECO:0000313" key="4">
    <source>
        <dbReference type="EMBL" id="KAF2764846.1"/>
    </source>
</evidence>
<evidence type="ECO:0000259" key="3">
    <source>
        <dbReference type="Pfam" id="PF13649"/>
    </source>
</evidence>
<proteinExistence type="predicted"/>
<dbReference type="PANTHER" id="PTHR43861:SF1">
    <property type="entry name" value="TRANS-ACONITATE 2-METHYLTRANSFERASE"/>
    <property type="match status" value="1"/>
</dbReference>
<evidence type="ECO:0000256" key="2">
    <source>
        <dbReference type="ARBA" id="ARBA00022679"/>
    </source>
</evidence>
<evidence type="ECO:0000313" key="5">
    <source>
        <dbReference type="Proteomes" id="UP000799436"/>
    </source>
</evidence>
<name>A0A6G1KW37_9PEZI</name>
<protein>
    <submittedName>
        <fullName evidence="4">S-adenosyl-L-methionine-dependent methyltransferase</fullName>
    </submittedName>
</protein>
<dbReference type="Proteomes" id="UP000799436">
    <property type="component" value="Unassembled WGS sequence"/>
</dbReference>
<dbReference type="GO" id="GO:0008168">
    <property type="term" value="F:methyltransferase activity"/>
    <property type="evidence" value="ECO:0007669"/>
    <property type="project" value="UniProtKB-KW"/>
</dbReference>
<dbReference type="AlphaFoldDB" id="A0A6G1KW37"/>